<organism evidence="11 12">
    <name type="scientific">Bacterioplanoides pacificum</name>
    <dbReference type="NCBI Taxonomy" id="1171596"/>
    <lineage>
        <taxon>Bacteria</taxon>
        <taxon>Pseudomonadati</taxon>
        <taxon>Pseudomonadota</taxon>
        <taxon>Gammaproteobacteria</taxon>
        <taxon>Oceanospirillales</taxon>
        <taxon>Oceanospirillaceae</taxon>
        <taxon>Bacterioplanoides</taxon>
    </lineage>
</organism>
<dbReference type="RefSeq" id="WP_376868621.1">
    <property type="nucleotide sequence ID" value="NZ_JBHRYB010000025.1"/>
</dbReference>
<dbReference type="GO" id="GO:0004852">
    <property type="term" value="F:uroporphyrinogen-III synthase activity"/>
    <property type="evidence" value="ECO:0007669"/>
    <property type="project" value="UniProtKB-EC"/>
</dbReference>
<dbReference type="CDD" id="cd06578">
    <property type="entry name" value="HemD"/>
    <property type="match status" value="1"/>
</dbReference>
<evidence type="ECO:0000256" key="6">
    <source>
        <dbReference type="ARBA" id="ARBA00037589"/>
    </source>
</evidence>
<protein>
    <recommendedName>
        <fullName evidence="7 9">Uroporphyrinogen-III synthase</fullName>
        <ecNumber evidence="3 9">4.2.1.75</ecNumber>
    </recommendedName>
</protein>
<dbReference type="EMBL" id="JBHRYB010000025">
    <property type="protein sequence ID" value="MFC3681923.1"/>
    <property type="molecule type" value="Genomic_DNA"/>
</dbReference>
<accession>A0ABV7VY25</accession>
<evidence type="ECO:0000256" key="5">
    <source>
        <dbReference type="ARBA" id="ARBA00023244"/>
    </source>
</evidence>
<dbReference type="PANTHER" id="PTHR38042">
    <property type="entry name" value="UROPORPHYRINOGEN-III SYNTHASE, CHLOROPLASTIC"/>
    <property type="match status" value="1"/>
</dbReference>
<evidence type="ECO:0000259" key="10">
    <source>
        <dbReference type="Pfam" id="PF02602"/>
    </source>
</evidence>
<dbReference type="SUPFAM" id="SSF69618">
    <property type="entry name" value="HemD-like"/>
    <property type="match status" value="1"/>
</dbReference>
<evidence type="ECO:0000256" key="9">
    <source>
        <dbReference type="RuleBase" id="RU366031"/>
    </source>
</evidence>
<sequence>MALSDRFKRIIVTRPDGQADDLLAAIRAFDSQPEVVHQPLINIVPFADDQSQAQLRQRMLNIDHYYAVVVVSKNAAEHGLAWLDKYWPQPPLDIHWITVGPATAEALAGEVEPLYMPADRYDSEGMLALPPLAGVAGEKVLIWRGNGGRETLAAELRRRGATVDYAELYERREIPYSSAQWHKLLDNDTLLLLSSGQALDIVEQQVPDLAQRVGAIQVPSQRVAERAAHQGYQQVLVAASARDQDVLAQLQN</sequence>
<proteinExistence type="inferred from homology"/>
<feature type="domain" description="Tetrapyrrole biosynthesis uroporphyrinogen III synthase" evidence="10">
    <location>
        <begin position="34"/>
        <end position="245"/>
    </location>
</feature>
<dbReference type="Gene3D" id="3.40.50.10090">
    <property type="match status" value="2"/>
</dbReference>
<evidence type="ECO:0000256" key="7">
    <source>
        <dbReference type="ARBA" id="ARBA00040167"/>
    </source>
</evidence>
<evidence type="ECO:0000256" key="3">
    <source>
        <dbReference type="ARBA" id="ARBA00013109"/>
    </source>
</evidence>
<dbReference type="Proteomes" id="UP001595722">
    <property type="component" value="Unassembled WGS sequence"/>
</dbReference>
<name>A0ABV7VY25_9GAMM</name>
<keyword evidence="5 9" id="KW-0627">Porphyrin biosynthesis</keyword>
<evidence type="ECO:0000256" key="4">
    <source>
        <dbReference type="ARBA" id="ARBA00023239"/>
    </source>
</evidence>
<keyword evidence="4 9" id="KW-0456">Lyase</keyword>
<dbReference type="PANTHER" id="PTHR38042:SF1">
    <property type="entry name" value="UROPORPHYRINOGEN-III SYNTHASE, CHLOROPLASTIC"/>
    <property type="match status" value="1"/>
</dbReference>
<comment type="similarity">
    <text evidence="2 9">Belongs to the uroporphyrinogen-III synthase family.</text>
</comment>
<evidence type="ECO:0000256" key="1">
    <source>
        <dbReference type="ARBA" id="ARBA00004772"/>
    </source>
</evidence>
<reference evidence="12" key="1">
    <citation type="journal article" date="2019" name="Int. J. Syst. Evol. Microbiol.">
        <title>The Global Catalogue of Microorganisms (GCM) 10K type strain sequencing project: providing services to taxonomists for standard genome sequencing and annotation.</title>
        <authorList>
            <consortium name="The Broad Institute Genomics Platform"/>
            <consortium name="The Broad Institute Genome Sequencing Center for Infectious Disease"/>
            <person name="Wu L."/>
            <person name="Ma J."/>
        </authorList>
    </citation>
    <scope>NUCLEOTIDE SEQUENCE [LARGE SCALE GENOMIC DNA]</scope>
    <source>
        <strain evidence="12">KCTC 42424</strain>
    </source>
</reference>
<dbReference type="InterPro" id="IPR003754">
    <property type="entry name" value="4pyrrol_synth_uPrphyn_synth"/>
</dbReference>
<gene>
    <name evidence="11" type="ORF">ACFOMG_17610</name>
</gene>
<comment type="caution">
    <text evidence="11">The sequence shown here is derived from an EMBL/GenBank/DDBJ whole genome shotgun (WGS) entry which is preliminary data.</text>
</comment>
<dbReference type="Pfam" id="PF02602">
    <property type="entry name" value="HEM4"/>
    <property type="match status" value="1"/>
</dbReference>
<dbReference type="EC" id="4.2.1.75" evidence="3 9"/>
<comment type="pathway">
    <text evidence="1 9">Porphyrin-containing compound metabolism; protoporphyrin-IX biosynthesis; coproporphyrinogen-III from 5-aminolevulinate: step 3/4.</text>
</comment>
<evidence type="ECO:0000313" key="11">
    <source>
        <dbReference type="EMBL" id="MFC3681923.1"/>
    </source>
</evidence>
<dbReference type="InterPro" id="IPR036108">
    <property type="entry name" value="4pyrrol_syn_uPrphyn_synt_sf"/>
</dbReference>
<dbReference type="InterPro" id="IPR039793">
    <property type="entry name" value="UROS/Hem4"/>
</dbReference>
<comment type="catalytic activity">
    <reaction evidence="8 9">
        <text>hydroxymethylbilane = uroporphyrinogen III + H2O</text>
        <dbReference type="Rhea" id="RHEA:18965"/>
        <dbReference type="ChEBI" id="CHEBI:15377"/>
        <dbReference type="ChEBI" id="CHEBI:57308"/>
        <dbReference type="ChEBI" id="CHEBI:57845"/>
        <dbReference type="EC" id="4.2.1.75"/>
    </reaction>
</comment>
<keyword evidence="12" id="KW-1185">Reference proteome</keyword>
<evidence type="ECO:0000256" key="8">
    <source>
        <dbReference type="ARBA" id="ARBA00048617"/>
    </source>
</evidence>
<evidence type="ECO:0000256" key="2">
    <source>
        <dbReference type="ARBA" id="ARBA00008133"/>
    </source>
</evidence>
<comment type="function">
    <text evidence="6 9">Catalyzes cyclization of the linear tetrapyrrole, hydroxymethylbilane, to the macrocyclic uroporphyrinogen III.</text>
</comment>
<evidence type="ECO:0000313" key="12">
    <source>
        <dbReference type="Proteomes" id="UP001595722"/>
    </source>
</evidence>